<keyword evidence="8" id="KW-1185">Reference proteome</keyword>
<evidence type="ECO:0000256" key="3">
    <source>
        <dbReference type="ARBA" id="ARBA00022630"/>
    </source>
</evidence>
<evidence type="ECO:0000313" key="8">
    <source>
        <dbReference type="Proteomes" id="UP000236333"/>
    </source>
</evidence>
<dbReference type="PROSITE" id="PS51387">
    <property type="entry name" value="FAD_PCMH"/>
    <property type="match status" value="1"/>
</dbReference>
<dbReference type="OrthoDB" id="525608at2759"/>
<feature type="non-terminal residue" evidence="7">
    <location>
        <position position="132"/>
    </location>
</feature>
<keyword evidence="3" id="KW-0285">Flavoprotein</keyword>
<evidence type="ECO:0000259" key="6">
    <source>
        <dbReference type="PROSITE" id="PS51387"/>
    </source>
</evidence>
<dbReference type="InterPro" id="IPR006094">
    <property type="entry name" value="Oxid_FAD_bind_N"/>
</dbReference>
<reference evidence="7 8" key="1">
    <citation type="journal article" date="2017" name="Mol. Biol. Evol.">
        <title>The 4-celled Tetrabaena socialis nuclear genome reveals the essential components for genetic control of cell number at the origin of multicellularity in the volvocine lineage.</title>
        <authorList>
            <person name="Featherston J."/>
            <person name="Arakaki Y."/>
            <person name="Hanschen E.R."/>
            <person name="Ferris P.J."/>
            <person name="Michod R.E."/>
            <person name="Olson B.J.S.C."/>
            <person name="Nozaki H."/>
            <person name="Durand P.M."/>
        </authorList>
    </citation>
    <scope>NUCLEOTIDE SEQUENCE [LARGE SCALE GENOMIC DNA]</scope>
    <source>
        <strain evidence="7 8">NIES-571</strain>
    </source>
</reference>
<dbReference type="InterPro" id="IPR050416">
    <property type="entry name" value="FAD-linked_Oxidoreductase"/>
</dbReference>
<dbReference type="Proteomes" id="UP000236333">
    <property type="component" value="Unassembled WGS sequence"/>
</dbReference>
<evidence type="ECO:0000256" key="4">
    <source>
        <dbReference type="ARBA" id="ARBA00022827"/>
    </source>
</evidence>
<dbReference type="SUPFAM" id="SSF56176">
    <property type="entry name" value="FAD-binding/transporter-associated domain-like"/>
    <property type="match status" value="1"/>
</dbReference>
<keyword evidence="4" id="KW-0274">FAD</keyword>
<organism evidence="7 8">
    <name type="scientific">Tetrabaena socialis</name>
    <dbReference type="NCBI Taxonomy" id="47790"/>
    <lineage>
        <taxon>Eukaryota</taxon>
        <taxon>Viridiplantae</taxon>
        <taxon>Chlorophyta</taxon>
        <taxon>core chlorophytes</taxon>
        <taxon>Chlorophyceae</taxon>
        <taxon>CS clade</taxon>
        <taxon>Chlamydomonadales</taxon>
        <taxon>Tetrabaenaceae</taxon>
        <taxon>Tetrabaena</taxon>
    </lineage>
</organism>
<dbReference type="InterPro" id="IPR016166">
    <property type="entry name" value="FAD-bd_PCMH"/>
</dbReference>
<dbReference type="PANTHER" id="PTHR42973">
    <property type="entry name" value="BINDING OXIDOREDUCTASE, PUTATIVE (AFU_ORTHOLOGUE AFUA_1G17690)-RELATED"/>
    <property type="match status" value="1"/>
</dbReference>
<dbReference type="GO" id="GO:0071949">
    <property type="term" value="F:FAD binding"/>
    <property type="evidence" value="ECO:0007669"/>
    <property type="project" value="InterPro"/>
</dbReference>
<accession>A0A2J7Z111</accession>
<evidence type="ECO:0000256" key="2">
    <source>
        <dbReference type="ARBA" id="ARBA00005466"/>
    </source>
</evidence>
<feature type="domain" description="FAD-binding PCMH-type" evidence="6">
    <location>
        <begin position="1"/>
        <end position="132"/>
    </location>
</feature>
<dbReference type="InterPro" id="IPR036318">
    <property type="entry name" value="FAD-bd_PCMH-like_sf"/>
</dbReference>
<dbReference type="Gene3D" id="3.30.465.10">
    <property type="match status" value="1"/>
</dbReference>
<protein>
    <recommendedName>
        <fullName evidence="6">FAD-binding PCMH-type domain-containing protein</fullName>
    </recommendedName>
</protein>
<evidence type="ECO:0000313" key="7">
    <source>
        <dbReference type="EMBL" id="PNG93966.1"/>
    </source>
</evidence>
<dbReference type="GO" id="GO:0016491">
    <property type="term" value="F:oxidoreductase activity"/>
    <property type="evidence" value="ECO:0007669"/>
    <property type="project" value="UniProtKB-KW"/>
</dbReference>
<evidence type="ECO:0000256" key="5">
    <source>
        <dbReference type="ARBA" id="ARBA00023002"/>
    </source>
</evidence>
<name>A0A2J7Z111_9CHLO</name>
<comment type="caution">
    <text evidence="7">The sequence shown here is derived from an EMBL/GenBank/DDBJ whole genome shotgun (WGS) entry which is preliminary data.</text>
</comment>
<evidence type="ECO:0000256" key="1">
    <source>
        <dbReference type="ARBA" id="ARBA00001974"/>
    </source>
</evidence>
<comment type="cofactor">
    <cofactor evidence="1">
        <name>FAD</name>
        <dbReference type="ChEBI" id="CHEBI:57692"/>
    </cofactor>
</comment>
<proteinExistence type="inferred from homology"/>
<keyword evidence="5" id="KW-0560">Oxidoreductase</keyword>
<dbReference type="AlphaFoldDB" id="A0A2J7Z111"/>
<dbReference type="Pfam" id="PF01565">
    <property type="entry name" value="FAD_binding_4"/>
    <property type="match status" value="1"/>
</dbReference>
<comment type="similarity">
    <text evidence="2">Belongs to the oxygen-dependent FAD-linked oxidoreductase family.</text>
</comment>
<dbReference type="PANTHER" id="PTHR42973:SF39">
    <property type="entry name" value="FAD-BINDING PCMH-TYPE DOMAIN-CONTAINING PROTEIN"/>
    <property type="match status" value="1"/>
</dbReference>
<dbReference type="InterPro" id="IPR016169">
    <property type="entry name" value="FAD-bd_PCMH_sub2"/>
</dbReference>
<dbReference type="EMBL" id="PGGS01004773">
    <property type="protein sequence ID" value="PNG93966.1"/>
    <property type="molecule type" value="Genomic_DNA"/>
</dbReference>
<sequence>MTSAPGMIIFPATESDARRVVRFAARYRIRVVGKCSGHDSMMRSTGYGVIQLVMTKFKSISFNNATQTITFGAGNAHLDVYSFLAEKGRFAVGGTWAYVCPAGCLSNGCYGHFTREFGMGADNVAGLRFMLY</sequence>
<gene>
    <name evidence="7" type="ORF">TSOC_015283</name>
</gene>